<dbReference type="EMBL" id="JACHOB010000001">
    <property type="protein sequence ID" value="MBB4658106.1"/>
    <property type="molecule type" value="Genomic_DNA"/>
</dbReference>
<accession>A0A840HZ35</accession>
<name>A0A840HZ35_9PROT</name>
<evidence type="ECO:0000313" key="2">
    <source>
        <dbReference type="EMBL" id="MBB4658106.1"/>
    </source>
</evidence>
<evidence type="ECO:0000313" key="3">
    <source>
        <dbReference type="Proteomes" id="UP000563524"/>
    </source>
</evidence>
<dbReference type="Proteomes" id="UP000563524">
    <property type="component" value="Unassembled WGS sequence"/>
</dbReference>
<dbReference type="AlphaFoldDB" id="A0A840HZ35"/>
<organism evidence="2 3">
    <name type="scientific">Parvularcula dongshanensis</name>
    <dbReference type="NCBI Taxonomy" id="1173995"/>
    <lineage>
        <taxon>Bacteria</taxon>
        <taxon>Pseudomonadati</taxon>
        <taxon>Pseudomonadota</taxon>
        <taxon>Alphaproteobacteria</taxon>
        <taxon>Parvularculales</taxon>
        <taxon>Parvularculaceae</taxon>
        <taxon>Parvularcula</taxon>
    </lineage>
</organism>
<sequence>MNRLLAPLAALACLVTVPASAAPVTVSIDLATAPNGVAAVDFTADPDAALDAGTGLYLFLNLAGSLAVDGTRYAFSGAALTANAAATATSYAFSVPGSYGGVSGLTLSLLARPNVAPTDAASALLALSGVTSVSVTTSAGASDPAPASASIPLPSSSVLLLSGLLAFVRARQA</sequence>
<protein>
    <recommendedName>
        <fullName evidence="4">VPLPA-CTERM sorting domain-containing protein</fullName>
    </recommendedName>
</protein>
<dbReference type="RefSeq" id="WP_183815701.1">
    <property type="nucleotide sequence ID" value="NZ_JACHOB010000001.1"/>
</dbReference>
<comment type="caution">
    <text evidence="2">The sequence shown here is derived from an EMBL/GenBank/DDBJ whole genome shotgun (WGS) entry which is preliminary data.</text>
</comment>
<keyword evidence="3" id="KW-1185">Reference proteome</keyword>
<proteinExistence type="predicted"/>
<feature type="chain" id="PRO_5032761154" description="VPLPA-CTERM sorting domain-containing protein" evidence="1">
    <location>
        <begin position="22"/>
        <end position="173"/>
    </location>
</feature>
<keyword evidence="1" id="KW-0732">Signal</keyword>
<evidence type="ECO:0008006" key="4">
    <source>
        <dbReference type="Google" id="ProtNLM"/>
    </source>
</evidence>
<feature type="signal peptide" evidence="1">
    <location>
        <begin position="1"/>
        <end position="21"/>
    </location>
</feature>
<evidence type="ECO:0000256" key="1">
    <source>
        <dbReference type="SAM" id="SignalP"/>
    </source>
</evidence>
<gene>
    <name evidence="2" type="ORF">GGQ59_000606</name>
</gene>
<reference evidence="2 3" key="1">
    <citation type="submission" date="2020-08" db="EMBL/GenBank/DDBJ databases">
        <title>Genomic Encyclopedia of Type Strains, Phase IV (KMG-IV): sequencing the most valuable type-strain genomes for metagenomic binning, comparative biology and taxonomic classification.</title>
        <authorList>
            <person name="Goeker M."/>
        </authorList>
    </citation>
    <scope>NUCLEOTIDE SEQUENCE [LARGE SCALE GENOMIC DNA]</scope>
    <source>
        <strain evidence="2 3">DSM 102850</strain>
    </source>
</reference>